<feature type="compositionally biased region" description="Basic and acidic residues" evidence="1">
    <location>
        <begin position="99"/>
        <end position="111"/>
    </location>
</feature>
<evidence type="ECO:0000313" key="3">
    <source>
        <dbReference type="Proteomes" id="UP000186136"/>
    </source>
</evidence>
<feature type="compositionally biased region" description="Basic and acidic residues" evidence="1">
    <location>
        <begin position="323"/>
        <end position="339"/>
    </location>
</feature>
<organism evidence="2 3">
    <name type="scientific">Pichia membranifaciens</name>
    <dbReference type="NCBI Taxonomy" id="4926"/>
    <lineage>
        <taxon>Eukaryota</taxon>
        <taxon>Fungi</taxon>
        <taxon>Dikarya</taxon>
        <taxon>Ascomycota</taxon>
        <taxon>Saccharomycotina</taxon>
        <taxon>Pichiomycetes</taxon>
        <taxon>Pichiales</taxon>
        <taxon>Pichiaceae</taxon>
        <taxon>Pichia</taxon>
    </lineage>
</organism>
<dbReference type="OrthoDB" id="10376209at2759"/>
<dbReference type="EMBL" id="BDGI01000029">
    <property type="protein sequence ID" value="GAV27293.1"/>
    <property type="molecule type" value="Genomic_DNA"/>
</dbReference>
<proteinExistence type="predicted"/>
<name>A0A1Q2YD19_9ASCO</name>
<feature type="region of interest" description="Disordered" evidence="1">
    <location>
        <begin position="87"/>
        <end position="179"/>
    </location>
</feature>
<comment type="caution">
    <text evidence="2">The sequence shown here is derived from an EMBL/GenBank/DDBJ whole genome shotgun (WGS) entry which is preliminary data.</text>
</comment>
<sequence>MSESQEQQVTESQVKSSVVLEADTVEKVTEELKQLVYFVQSTDDISTTDNLEAHSNCNSSEPDDMISFKSDSIDNPAVKVETTADICSAVSIDSTEQPTSKEKQEEKEASIKTKAPSVKKKYYKKKFQKKNKAKPSGSKTPGTETQDENAPLQEDRKIESVEKNENQRSQHSNLKKKSFINNNANNKLYYQDKRMMGSYMYSPDGIPIVVQRNFSGPQLQRYNQIGKPYGNKQFVAFSPKFVPVPYEIPLSTRSNYSLKNNSNKKNYTNHDSSNVINDNMINYKQKAKYYKPWKYLTPANVNDVYYGHNPFPKHYSSKKAKDKKATADQPKVEETDKQNEPVSNETSESLTHVNEPAQVAETSC</sequence>
<keyword evidence="3" id="KW-1185">Reference proteome</keyword>
<reference evidence="2 3" key="1">
    <citation type="submission" date="2016-08" db="EMBL/GenBank/DDBJ databases">
        <title>Whole genome shotgun sequence of Pichia membranifaciens KS47-1.</title>
        <authorList>
            <person name="Konishi M."/>
            <person name="Ishida M."/>
            <person name="Arakawa T."/>
            <person name="Kato Y."/>
            <person name="Horiuchi J."/>
        </authorList>
    </citation>
    <scope>NUCLEOTIDE SEQUENCE [LARGE SCALE GENOMIC DNA]</scope>
    <source>
        <strain evidence="2 3">KS47-1</strain>
    </source>
</reference>
<feature type="compositionally biased region" description="Basic residues" evidence="1">
    <location>
        <begin position="117"/>
        <end position="133"/>
    </location>
</feature>
<protein>
    <submittedName>
        <fullName evidence="2">Uncharacterized protein</fullName>
    </submittedName>
</protein>
<dbReference type="AlphaFoldDB" id="A0A1Q2YD19"/>
<evidence type="ECO:0000313" key="2">
    <source>
        <dbReference type="EMBL" id="GAV27293.1"/>
    </source>
</evidence>
<evidence type="ECO:0000256" key="1">
    <source>
        <dbReference type="SAM" id="MobiDB-lite"/>
    </source>
</evidence>
<accession>A0A1Q2YD19</accession>
<gene>
    <name evidence="2" type="ORF">PMKS-000757</name>
</gene>
<dbReference type="Proteomes" id="UP000186136">
    <property type="component" value="Unassembled WGS sequence"/>
</dbReference>
<feature type="compositionally biased region" description="Basic and acidic residues" evidence="1">
    <location>
        <begin position="153"/>
        <end position="168"/>
    </location>
</feature>
<feature type="compositionally biased region" description="Polar residues" evidence="1">
    <location>
        <begin position="340"/>
        <end position="352"/>
    </location>
</feature>
<feature type="region of interest" description="Disordered" evidence="1">
    <location>
        <begin position="313"/>
        <end position="364"/>
    </location>
</feature>